<feature type="region of interest" description="Disordered" evidence="1">
    <location>
        <begin position="40"/>
        <end position="114"/>
    </location>
</feature>
<protein>
    <submittedName>
        <fullName evidence="2">Uncharacterized protein</fullName>
    </submittedName>
</protein>
<evidence type="ECO:0000256" key="1">
    <source>
        <dbReference type="SAM" id="MobiDB-lite"/>
    </source>
</evidence>
<sequence length="135" mass="13502">MAGSAGSAPVPPGQASATCGVRSRPVVPASRFSTVWLISRPTTTENRGPASGVTSVRSATSAGPVTSPRAVPVPVRRLHEVASATSASGATSGTAPARATTWPPRTTAANASGWRRAAVSAAVCRSVPDDARSAR</sequence>
<proteinExistence type="predicted"/>
<feature type="compositionally biased region" description="Low complexity" evidence="1">
    <location>
        <begin position="82"/>
        <end position="114"/>
    </location>
</feature>
<keyword evidence="3" id="KW-1185">Reference proteome</keyword>
<name>A0ABQ6JDP5_9ACTN</name>
<dbReference type="Proteomes" id="UP001157017">
    <property type="component" value="Unassembled WGS sequence"/>
</dbReference>
<reference evidence="3" key="1">
    <citation type="journal article" date="2019" name="Int. J. Syst. Evol. Microbiol.">
        <title>The Global Catalogue of Microorganisms (GCM) 10K type strain sequencing project: providing services to taxonomists for standard genome sequencing and annotation.</title>
        <authorList>
            <consortium name="The Broad Institute Genomics Platform"/>
            <consortium name="The Broad Institute Genome Sequencing Center for Infectious Disease"/>
            <person name="Wu L."/>
            <person name="Ma J."/>
        </authorList>
    </citation>
    <scope>NUCLEOTIDE SEQUENCE [LARGE SCALE GENOMIC DNA]</scope>
    <source>
        <strain evidence="3">NBRC 108730</strain>
    </source>
</reference>
<feature type="region of interest" description="Disordered" evidence="1">
    <location>
        <begin position="1"/>
        <end position="22"/>
    </location>
</feature>
<gene>
    <name evidence="2" type="ORF">GCM10025868_15560</name>
</gene>
<feature type="compositionally biased region" description="Polar residues" evidence="1">
    <location>
        <begin position="40"/>
        <end position="64"/>
    </location>
</feature>
<evidence type="ECO:0000313" key="2">
    <source>
        <dbReference type="EMBL" id="GMA86306.1"/>
    </source>
</evidence>
<dbReference type="EMBL" id="BSUZ01000001">
    <property type="protein sequence ID" value="GMA86306.1"/>
    <property type="molecule type" value="Genomic_DNA"/>
</dbReference>
<accession>A0ABQ6JDP5</accession>
<evidence type="ECO:0000313" key="3">
    <source>
        <dbReference type="Proteomes" id="UP001157017"/>
    </source>
</evidence>
<comment type="caution">
    <text evidence="2">The sequence shown here is derived from an EMBL/GenBank/DDBJ whole genome shotgun (WGS) entry which is preliminary data.</text>
</comment>
<organism evidence="2 3">
    <name type="scientific">Angustibacter aerolatus</name>
    <dbReference type="NCBI Taxonomy" id="1162965"/>
    <lineage>
        <taxon>Bacteria</taxon>
        <taxon>Bacillati</taxon>
        <taxon>Actinomycetota</taxon>
        <taxon>Actinomycetes</taxon>
        <taxon>Kineosporiales</taxon>
        <taxon>Kineosporiaceae</taxon>
    </lineage>
</organism>